<evidence type="ECO:0000259" key="3">
    <source>
        <dbReference type="PROSITE" id="PS50022"/>
    </source>
</evidence>
<dbReference type="SMART" id="SM00231">
    <property type="entry name" value="FA58C"/>
    <property type="match status" value="2"/>
</dbReference>
<dbReference type="CDD" id="cd23669">
    <property type="entry name" value="GH55_SacteLam55A-like"/>
    <property type="match status" value="1"/>
</dbReference>
<sequence length="878" mass="91811">MQSVPRLAVSRGRPLYALVLAVVGVLLMAYLVVTGNSTANAAVTLLSQGKPVTASSVENAGTPATAAVDGNNGTRWSSAASDPQWIQVDLGDTATLSQVILRWEAAYATAYQIQTSANGTSWTTVYSTTTSTGGVQTINVTGSGRYVRVYGTARATGYGYSLWEFQVYGEIGGSGGCGTANVAQGKPATASSVENAGTPASAAVDGSGTTRWSSAFADPQWLQIDLGAATPICQIILTWEGAYATAYQIQVSNNATSWTTVWSTTTGTGGTATINASASARYVRVYMTARATGWGYSLWEVAVRSGTPTSPSASPSTQPSPSPSGEVIPGGGSLGPNVKVFDPSMSGATIQAQVDAVFNEMESNQFGLQRYALAFKPGTYSGFNAQIGFYTSIMGLGQNPGDVRINGDVTVDAGWFQGNATQNFWRSAENLSVYPSAGFTRWAVSQAAPFRRMDIHGDLNLAPNGYGWASGGYIADSRVSGAVGPYSQQQWYTRDSQIGSWVNGVWNMVFSGVVGAPANGFPNPVYTTLATTPQSREKPYLYLDSGGNYRVFVPSLRTNASGTTWAGGSTPGTSLPLTSFYVAKPGDSAARINQALAQGLHLLFTPGIYHISGTINVNRPDTVVLGLGYATIIPDTGAIPMSVADVDGVKIAGLLFDAGPVNTPVLLQLGPTGSAAGHAGNPTSISDVFFRIGGAHAGKATTSLLVNSNNVIIDHIWAWRGDHGAGIGWTVNTADYGVIVNGNNVLATGLFVEHYQKYNVVWNGQGGKTIFFQNELPYDPPNQAAYMNGATRGYAAYKVADTVTSHEAWGLGVYCYFNVDPTIHAARGIETPNNPNVKFHSVSTVSLGGNGVIDNVINTTGGPAQGTATVPSTVTNYP</sequence>
<name>A0A8J3KAC9_9ACTN</name>
<dbReference type="InterPro" id="IPR059186">
    <property type="entry name" value="SACTE_4363"/>
</dbReference>
<reference evidence="4 5" key="1">
    <citation type="submission" date="2021-01" db="EMBL/GenBank/DDBJ databases">
        <title>Whole genome shotgun sequence of Catellatospora citrea NBRC 14495.</title>
        <authorList>
            <person name="Komaki H."/>
            <person name="Tamura T."/>
        </authorList>
    </citation>
    <scope>NUCLEOTIDE SEQUENCE [LARGE SCALE GENOMIC DNA]</scope>
    <source>
        <strain evidence="4 5">NBRC 14495</strain>
    </source>
</reference>
<dbReference type="InterPro" id="IPR000421">
    <property type="entry name" value="FA58C"/>
</dbReference>
<keyword evidence="2" id="KW-0472">Membrane</keyword>
<dbReference type="InterPro" id="IPR011050">
    <property type="entry name" value="Pectin_lyase_fold/virulence"/>
</dbReference>
<gene>
    <name evidence="4" type="ORF">Cci01nite_10110</name>
</gene>
<feature type="domain" description="F5/8 type C" evidence="3">
    <location>
        <begin position="177"/>
        <end position="306"/>
    </location>
</feature>
<dbReference type="AlphaFoldDB" id="A0A8J3KAC9"/>
<organism evidence="4 5">
    <name type="scientific">Catellatospora citrea</name>
    <dbReference type="NCBI Taxonomy" id="53366"/>
    <lineage>
        <taxon>Bacteria</taxon>
        <taxon>Bacillati</taxon>
        <taxon>Actinomycetota</taxon>
        <taxon>Actinomycetes</taxon>
        <taxon>Micromonosporales</taxon>
        <taxon>Micromonosporaceae</taxon>
        <taxon>Catellatospora</taxon>
    </lineage>
</organism>
<evidence type="ECO:0000313" key="4">
    <source>
        <dbReference type="EMBL" id="GIF95917.1"/>
    </source>
</evidence>
<keyword evidence="2" id="KW-1133">Transmembrane helix</keyword>
<evidence type="ECO:0000256" key="2">
    <source>
        <dbReference type="SAM" id="Phobius"/>
    </source>
</evidence>
<evidence type="ECO:0000313" key="5">
    <source>
        <dbReference type="Proteomes" id="UP000659904"/>
    </source>
</evidence>
<dbReference type="EMBL" id="BONH01000002">
    <property type="protein sequence ID" value="GIF95917.1"/>
    <property type="molecule type" value="Genomic_DNA"/>
</dbReference>
<dbReference type="PANTHER" id="PTHR45713">
    <property type="entry name" value="FTP DOMAIN-CONTAINING PROTEIN"/>
    <property type="match status" value="1"/>
</dbReference>
<dbReference type="Proteomes" id="UP000659904">
    <property type="component" value="Unassembled WGS sequence"/>
</dbReference>
<dbReference type="InterPro" id="IPR051941">
    <property type="entry name" value="BG_Antigen-Binding_Lectin"/>
</dbReference>
<dbReference type="SUPFAM" id="SSF51126">
    <property type="entry name" value="Pectin lyase-like"/>
    <property type="match status" value="1"/>
</dbReference>
<keyword evidence="2" id="KW-0812">Transmembrane</keyword>
<proteinExistence type="predicted"/>
<dbReference type="Gene3D" id="2.60.120.260">
    <property type="entry name" value="Galactose-binding domain-like"/>
    <property type="match status" value="2"/>
</dbReference>
<accession>A0A8J3KAC9</accession>
<dbReference type="PROSITE" id="PS50022">
    <property type="entry name" value="FA58C_3"/>
    <property type="match status" value="2"/>
</dbReference>
<dbReference type="SUPFAM" id="SSF49785">
    <property type="entry name" value="Galactose-binding domain-like"/>
    <property type="match status" value="2"/>
</dbReference>
<feature type="transmembrane region" description="Helical" evidence="2">
    <location>
        <begin position="15"/>
        <end position="33"/>
    </location>
</feature>
<feature type="region of interest" description="Disordered" evidence="1">
    <location>
        <begin position="307"/>
        <end position="333"/>
    </location>
</feature>
<dbReference type="InterPro" id="IPR008979">
    <property type="entry name" value="Galactose-bd-like_sf"/>
</dbReference>
<comment type="caution">
    <text evidence="4">The sequence shown here is derived from an EMBL/GenBank/DDBJ whole genome shotgun (WGS) entry which is preliminary data.</text>
</comment>
<evidence type="ECO:0000256" key="1">
    <source>
        <dbReference type="SAM" id="MobiDB-lite"/>
    </source>
</evidence>
<dbReference type="RefSeq" id="WP_239165242.1">
    <property type="nucleotide sequence ID" value="NZ_BONH01000002.1"/>
</dbReference>
<protein>
    <recommendedName>
        <fullName evidence="3">F5/8 type C domain-containing protein</fullName>
    </recommendedName>
</protein>
<dbReference type="Pfam" id="PF00754">
    <property type="entry name" value="F5_F8_type_C"/>
    <property type="match status" value="2"/>
</dbReference>
<feature type="domain" description="F5/8 type C" evidence="3">
    <location>
        <begin position="38"/>
        <end position="170"/>
    </location>
</feature>
<keyword evidence="5" id="KW-1185">Reference proteome</keyword>
<feature type="compositionally biased region" description="Low complexity" evidence="1">
    <location>
        <begin position="307"/>
        <end position="319"/>
    </location>
</feature>
<dbReference type="PANTHER" id="PTHR45713:SF6">
    <property type="entry name" value="F5_8 TYPE C DOMAIN-CONTAINING PROTEIN"/>
    <property type="match status" value="1"/>
</dbReference>